<gene>
    <name evidence="1" type="ORF">G9C98_008192</name>
</gene>
<comment type="caution">
    <text evidence="1">The sequence shown here is derived from an EMBL/GenBank/DDBJ whole genome shotgun (WGS) entry which is preliminary data.</text>
</comment>
<keyword evidence="2" id="KW-1185">Reference proteome</keyword>
<evidence type="ECO:0000313" key="1">
    <source>
        <dbReference type="EMBL" id="KAG8039549.1"/>
    </source>
</evidence>
<accession>A0A8J5RGU7</accession>
<organism evidence="1 2">
    <name type="scientific">Cotesia typhae</name>
    <dbReference type="NCBI Taxonomy" id="2053667"/>
    <lineage>
        <taxon>Eukaryota</taxon>
        <taxon>Metazoa</taxon>
        <taxon>Ecdysozoa</taxon>
        <taxon>Arthropoda</taxon>
        <taxon>Hexapoda</taxon>
        <taxon>Insecta</taxon>
        <taxon>Pterygota</taxon>
        <taxon>Neoptera</taxon>
        <taxon>Endopterygota</taxon>
        <taxon>Hymenoptera</taxon>
        <taxon>Apocrita</taxon>
        <taxon>Ichneumonoidea</taxon>
        <taxon>Braconidae</taxon>
        <taxon>Microgastrinae</taxon>
        <taxon>Cotesia</taxon>
    </lineage>
</organism>
<reference evidence="1" key="2">
    <citation type="submission" date="2021-04" db="EMBL/GenBank/DDBJ databases">
        <title>Genome-wide patterns of bracovirus chromosomal integration into multiple host tissues during parasitism.</title>
        <authorList>
            <person name="Chebbi M.A.C."/>
        </authorList>
    </citation>
    <scope>NUCLEOTIDE SEQUENCE</scope>
    <source>
        <tissue evidence="1">Whole body</tissue>
    </source>
</reference>
<proteinExistence type="predicted"/>
<dbReference type="AlphaFoldDB" id="A0A8J5RGU7"/>
<dbReference type="PANTHER" id="PTHR39069">
    <property type="entry name" value="ECDYSONE-INDUCIBLE GENE E1, ISOFORM A"/>
    <property type="match status" value="1"/>
</dbReference>
<sequence>IGKDCHQSKECRVRNSVCDGSKCACPKNDYLSADETSCIPLPEKVMGSCQTEKDCQLVPNTYCSVEGVCKCMPGFSLIGDKCVSTIGGLCTEHSDCPDLNSKCISHECRCKQHYYPLSTNKTVCLPEALSAGGRCESDEGCVMNHTIYENNECVCKSGYRNYNGECHDPQQYCVKSIRDCYPRIADSVCRNHKCICNTHHYLRSDGKSCLRNAKNVIMTTAVKSYRTRFVGKKKCVCDHKHVQKDKRCKSILKGGCKSNGDCGVDHSICDRNQSVCECEQNYYARPDNRQSIKFAENLNEN</sequence>
<feature type="non-terminal residue" evidence="1">
    <location>
        <position position="1"/>
    </location>
</feature>
<protein>
    <submittedName>
        <fullName evidence="1">Uncharacterized protein</fullName>
    </submittedName>
</protein>
<name>A0A8J5RGU7_9HYME</name>
<dbReference type="PANTHER" id="PTHR39069:SF8">
    <property type="entry name" value="FI17111P1"/>
    <property type="match status" value="1"/>
</dbReference>
<evidence type="ECO:0000313" key="2">
    <source>
        <dbReference type="Proteomes" id="UP000729913"/>
    </source>
</evidence>
<dbReference type="EMBL" id="JAAOIC020000035">
    <property type="protein sequence ID" value="KAG8039549.1"/>
    <property type="molecule type" value="Genomic_DNA"/>
</dbReference>
<dbReference type="Proteomes" id="UP000729913">
    <property type="component" value="Unassembled WGS sequence"/>
</dbReference>
<reference evidence="1" key="1">
    <citation type="submission" date="2020-03" db="EMBL/GenBank/DDBJ databases">
        <authorList>
            <person name="Chebbi M.A."/>
            <person name="Drezen J.M."/>
        </authorList>
    </citation>
    <scope>NUCLEOTIDE SEQUENCE</scope>
    <source>
        <tissue evidence="1">Whole body</tissue>
    </source>
</reference>
<dbReference type="OrthoDB" id="504708at2759"/>